<feature type="transmembrane region" description="Helical" evidence="1">
    <location>
        <begin position="107"/>
        <end position="128"/>
    </location>
</feature>
<gene>
    <name evidence="3" type="ORF">HD556DRAFT_465951</name>
</gene>
<evidence type="ECO:0000259" key="2">
    <source>
        <dbReference type="Pfam" id="PF20151"/>
    </source>
</evidence>
<keyword evidence="4" id="KW-1185">Reference proteome</keyword>
<organism evidence="3 4">
    <name type="scientific">Suillus plorans</name>
    <dbReference type="NCBI Taxonomy" id="116603"/>
    <lineage>
        <taxon>Eukaryota</taxon>
        <taxon>Fungi</taxon>
        <taxon>Dikarya</taxon>
        <taxon>Basidiomycota</taxon>
        <taxon>Agaricomycotina</taxon>
        <taxon>Agaricomycetes</taxon>
        <taxon>Agaricomycetidae</taxon>
        <taxon>Boletales</taxon>
        <taxon>Suillineae</taxon>
        <taxon>Suillaceae</taxon>
        <taxon>Suillus</taxon>
    </lineage>
</organism>
<reference evidence="3" key="1">
    <citation type="journal article" date="2020" name="New Phytol.">
        <title>Comparative genomics reveals dynamic genome evolution in host specialist ectomycorrhizal fungi.</title>
        <authorList>
            <person name="Lofgren L.A."/>
            <person name="Nguyen N.H."/>
            <person name="Vilgalys R."/>
            <person name="Ruytinx J."/>
            <person name="Liao H.L."/>
            <person name="Branco S."/>
            <person name="Kuo A."/>
            <person name="LaButti K."/>
            <person name="Lipzen A."/>
            <person name="Andreopoulos W."/>
            <person name="Pangilinan J."/>
            <person name="Riley R."/>
            <person name="Hundley H."/>
            <person name="Na H."/>
            <person name="Barry K."/>
            <person name="Grigoriev I.V."/>
            <person name="Stajich J.E."/>
            <person name="Kennedy P.G."/>
        </authorList>
    </citation>
    <scope>NUCLEOTIDE SEQUENCE</scope>
    <source>
        <strain evidence="3">S12</strain>
    </source>
</reference>
<dbReference type="EMBL" id="JABBWE010000029">
    <property type="protein sequence ID" value="KAG1793630.1"/>
    <property type="molecule type" value="Genomic_DNA"/>
</dbReference>
<sequence>MDLQTSIDLSTSIQYQDYFFVSLVVFWAYDCFLTLDREISSIHSSPWKIGSILYVMTRYMPAFVLCIHLCMNYLPNEKIVTCKLLHSIWFGIFVLRTYALWGNKKSILGIMLSTCFAILDVIMTMTISRRLERGGCYSLSRDTVSAYPWTLLVAFELEIIALTMIRVYWAYRERGCLLLEILLQHNIFYFGTGIALSVVNIVVIECLSYTSSNMFGSFQIVMHTILVTRMHLQFCSTNEVHDSSESGTTPFSRLTHVELQTCSHSNV</sequence>
<feature type="domain" description="DUF6533" evidence="2">
    <location>
        <begin position="18"/>
        <end position="61"/>
    </location>
</feature>
<dbReference type="GeneID" id="64604450"/>
<proteinExistence type="predicted"/>
<evidence type="ECO:0000313" key="3">
    <source>
        <dbReference type="EMBL" id="KAG1793630.1"/>
    </source>
</evidence>
<dbReference type="RefSeq" id="XP_041160028.1">
    <property type="nucleotide sequence ID" value="XM_041310686.1"/>
</dbReference>
<feature type="transmembrane region" description="Helical" evidence="1">
    <location>
        <begin position="187"/>
        <end position="207"/>
    </location>
</feature>
<dbReference type="Proteomes" id="UP000719766">
    <property type="component" value="Unassembled WGS sequence"/>
</dbReference>
<feature type="transmembrane region" description="Helical" evidence="1">
    <location>
        <begin position="149"/>
        <end position="171"/>
    </location>
</feature>
<dbReference type="Pfam" id="PF20151">
    <property type="entry name" value="DUF6533"/>
    <property type="match status" value="1"/>
</dbReference>
<feature type="transmembrane region" description="Helical" evidence="1">
    <location>
        <begin position="49"/>
        <end position="71"/>
    </location>
</feature>
<keyword evidence="1" id="KW-0472">Membrane</keyword>
<comment type="caution">
    <text evidence="3">The sequence shown here is derived from an EMBL/GenBank/DDBJ whole genome shotgun (WGS) entry which is preliminary data.</text>
</comment>
<accession>A0A9P7APS6</accession>
<evidence type="ECO:0000313" key="4">
    <source>
        <dbReference type="Proteomes" id="UP000719766"/>
    </source>
</evidence>
<evidence type="ECO:0000256" key="1">
    <source>
        <dbReference type="SAM" id="Phobius"/>
    </source>
</evidence>
<keyword evidence="1" id="KW-0812">Transmembrane</keyword>
<feature type="transmembrane region" description="Helical" evidence="1">
    <location>
        <begin position="83"/>
        <end position="101"/>
    </location>
</feature>
<name>A0A9P7APS6_9AGAM</name>
<dbReference type="OrthoDB" id="3350812at2759"/>
<dbReference type="InterPro" id="IPR045340">
    <property type="entry name" value="DUF6533"/>
</dbReference>
<protein>
    <recommendedName>
        <fullName evidence="2">DUF6533 domain-containing protein</fullName>
    </recommendedName>
</protein>
<keyword evidence="1" id="KW-1133">Transmembrane helix</keyword>
<dbReference type="AlphaFoldDB" id="A0A9P7APS6"/>